<feature type="region of interest" description="Disordered" evidence="2">
    <location>
        <begin position="229"/>
        <end position="279"/>
    </location>
</feature>
<gene>
    <name evidence="6" type="ORF">POTOM_039983</name>
</gene>
<dbReference type="PROSITE" id="PS51444">
    <property type="entry name" value="FH2"/>
    <property type="match status" value="1"/>
</dbReference>
<dbReference type="Pfam" id="PF02181">
    <property type="entry name" value="FH2"/>
    <property type="match status" value="1"/>
</dbReference>
<feature type="region of interest" description="Disordered" evidence="2">
    <location>
        <begin position="397"/>
        <end position="546"/>
    </location>
</feature>
<dbReference type="PANTHER" id="PTHR23213:SF269">
    <property type="entry name" value="FORMIN-LIKE PROTEIN 5"/>
    <property type="match status" value="1"/>
</dbReference>
<keyword evidence="7" id="KW-1185">Reference proteome</keyword>
<name>A0A8X7YPD2_POPTO</name>
<keyword evidence="3" id="KW-0812">Transmembrane</keyword>
<feature type="chain" id="PRO_5036460158" description="Formin-like protein" evidence="4">
    <location>
        <begin position="33"/>
        <end position="1044"/>
    </location>
</feature>
<reference evidence="6" key="1">
    <citation type="journal article" date="2020" name="bioRxiv">
        <title>Hybrid origin of Populus tomentosa Carr. identified through genome sequencing and phylogenomic analysis.</title>
        <authorList>
            <person name="An X."/>
            <person name="Gao K."/>
            <person name="Chen Z."/>
            <person name="Li J."/>
            <person name="Yang X."/>
            <person name="Yang X."/>
            <person name="Zhou J."/>
            <person name="Guo T."/>
            <person name="Zhao T."/>
            <person name="Huang S."/>
            <person name="Miao D."/>
            <person name="Khan W.U."/>
            <person name="Rao P."/>
            <person name="Ye M."/>
            <person name="Lei B."/>
            <person name="Liao W."/>
            <person name="Wang J."/>
            <person name="Ji L."/>
            <person name="Li Y."/>
            <person name="Guo B."/>
            <person name="Mustafa N.S."/>
            <person name="Li S."/>
            <person name="Yun Q."/>
            <person name="Keller S.R."/>
            <person name="Mao J."/>
            <person name="Zhang R."/>
            <person name="Strauss S.H."/>
        </authorList>
    </citation>
    <scope>NUCLEOTIDE SEQUENCE</scope>
    <source>
        <strain evidence="6">GM15</strain>
        <tissue evidence="6">Leaf</tissue>
    </source>
</reference>
<keyword evidence="4" id="KW-0732">Signal</keyword>
<dbReference type="PANTHER" id="PTHR23213">
    <property type="entry name" value="FORMIN-RELATED"/>
    <property type="match status" value="1"/>
</dbReference>
<comment type="similarity">
    <text evidence="1">Belongs to the formin-like family.</text>
</comment>
<dbReference type="AlphaFoldDB" id="A0A8X7YPD2"/>
<evidence type="ECO:0000313" key="6">
    <source>
        <dbReference type="EMBL" id="KAG6756553.1"/>
    </source>
</evidence>
<evidence type="ECO:0000256" key="2">
    <source>
        <dbReference type="SAM" id="MobiDB-lite"/>
    </source>
</evidence>
<feature type="compositionally biased region" description="Pro residues" evidence="2">
    <location>
        <begin position="474"/>
        <end position="523"/>
    </location>
</feature>
<dbReference type="GO" id="GO:0051015">
    <property type="term" value="F:actin filament binding"/>
    <property type="evidence" value="ECO:0007669"/>
    <property type="project" value="InterPro"/>
</dbReference>
<keyword evidence="3" id="KW-0472">Membrane</keyword>
<dbReference type="EMBL" id="JAAWWB010000021">
    <property type="protein sequence ID" value="KAG6756553.1"/>
    <property type="molecule type" value="Genomic_DNA"/>
</dbReference>
<protein>
    <recommendedName>
        <fullName evidence="1">Formin-like protein</fullName>
    </recommendedName>
</protein>
<feature type="compositionally biased region" description="Pro residues" evidence="2">
    <location>
        <begin position="424"/>
        <end position="467"/>
    </location>
</feature>
<proteinExistence type="inferred from homology"/>
<dbReference type="GO" id="GO:0045010">
    <property type="term" value="P:actin nucleation"/>
    <property type="evidence" value="ECO:0007669"/>
    <property type="project" value="InterPro"/>
</dbReference>
<dbReference type="OrthoDB" id="1668162at2759"/>
<dbReference type="InterPro" id="IPR015425">
    <property type="entry name" value="FH2_Formin"/>
</dbReference>
<organism evidence="6 7">
    <name type="scientific">Populus tomentosa</name>
    <name type="common">Chinese white poplar</name>
    <dbReference type="NCBI Taxonomy" id="118781"/>
    <lineage>
        <taxon>Eukaryota</taxon>
        <taxon>Viridiplantae</taxon>
        <taxon>Streptophyta</taxon>
        <taxon>Embryophyta</taxon>
        <taxon>Tracheophyta</taxon>
        <taxon>Spermatophyta</taxon>
        <taxon>Magnoliopsida</taxon>
        <taxon>eudicotyledons</taxon>
        <taxon>Gunneridae</taxon>
        <taxon>Pentapetalae</taxon>
        <taxon>rosids</taxon>
        <taxon>fabids</taxon>
        <taxon>Malpighiales</taxon>
        <taxon>Salicaceae</taxon>
        <taxon>Saliceae</taxon>
        <taxon>Populus</taxon>
    </lineage>
</organism>
<feature type="signal peptide" evidence="4">
    <location>
        <begin position="1"/>
        <end position="32"/>
    </location>
</feature>
<evidence type="ECO:0000256" key="3">
    <source>
        <dbReference type="SAM" id="Phobius"/>
    </source>
</evidence>
<keyword evidence="3" id="KW-1133">Transmembrane helix</keyword>
<feature type="domain" description="FH2" evidence="5">
    <location>
        <begin position="541"/>
        <end position="1007"/>
    </location>
</feature>
<feature type="region of interest" description="Disordered" evidence="2">
    <location>
        <begin position="991"/>
        <end position="1026"/>
    </location>
</feature>
<evidence type="ECO:0000256" key="1">
    <source>
        <dbReference type="RuleBase" id="RU361260"/>
    </source>
</evidence>
<dbReference type="InterPro" id="IPR027643">
    <property type="entry name" value="Formin-like_plant"/>
</dbReference>
<evidence type="ECO:0000256" key="4">
    <source>
        <dbReference type="SAM" id="SignalP"/>
    </source>
</evidence>
<dbReference type="SMART" id="SM00498">
    <property type="entry name" value="FH2"/>
    <property type="match status" value="1"/>
</dbReference>
<evidence type="ECO:0000313" key="7">
    <source>
        <dbReference type="Proteomes" id="UP000886885"/>
    </source>
</evidence>
<sequence>MLTRMNQQQVVRMKSSCFSFLVILLCASVVVSLDYKGRTEEVFLRQLVNPATGDVDKDTVGLYTIRTLKFIVSWGCRTAVYASYKLEMRVMACMVHGSKAELLCIICKVDLIRLKEAGGNNFFSPEETFSGADELSSEGWSMAKENSQRLIKVLHPQLKETILDCIRKNSYLFHVSGDEGGADIYHSTSLNSLFHRHAGARRNLLQSIAEAPAPAPAVGSLIPSPAPAPDLALSPVSTPNPAPSPQELFFTRPSPPPPSLSEDSSGGPASVPNIDPDNGKNNNKTVLIAVLVTAAVTFVLAALFFLFCTKVCRRGSGARRNDERPLLSISLSDYSVGSTLKPFGVGNSIIEEKLGHQSFGNVSNHEKRGTSLESNFYNSDAQNVSLDESLSLGVVSGAAKSSTDNKMNILVPPPPGRTGSNPFLKPPPGRAEPLPHEPPANLRPPPSRAGPTPSPPPPPPPPAPPAPAKSSSSVPPPPRGSPPPPPIAPGVKPGPRPPPPPPGGSAPRPPPPMPPGPKVPRPPLGSNRPSNSASSEGAGLGDDADAPKTKLKPFFWDKVLANPDHSMVWHQIKSGSFQFNEEMIETLFGYAPDKNKNEHKKESSSQDPSPQYIQILDPKKAQNLSILLRALNVTIEEVCDALREGDQLSLFLSVDIHSWIRKSLYTPFMSSMADFNDGNELPVELLQNLLRMAPTADEELKLRLYSGELSQLGPAERFLKALVDIPFAFKRLEALLFMCILQEEVATTKESFETLEVACKELRNSRLFLKLLEAVLKTGNRMNDGTFRGGAQAFKLDTLLKLSDVKGIDGKTTLLHFVVQEIIRSEGVRAARAGRESRSISSVSVKTDDLLEDISPDAEDSYSSLGLQVVSQLSSELENVKRAAVVDADSLTGSVAKLGQSVVATRNFLNKDMKNLEENSGFHETLKSFVQNAEVDIMSLLEEEKRIVALVKSTGDYFHGNAGKDEGLRLFIVVRDFLIILDKVCKEVGEAQKRSAKTRKKEASTASSPSHKHQQPSPDIRQRLFPAIVERRMGDSSSSSDDEG</sequence>
<comment type="caution">
    <text evidence="6">The sequence shown here is derived from an EMBL/GenBank/DDBJ whole genome shotgun (WGS) entry which is preliminary data.</text>
</comment>
<accession>A0A8X7YPD2</accession>
<evidence type="ECO:0000259" key="5">
    <source>
        <dbReference type="PROSITE" id="PS51444"/>
    </source>
</evidence>
<dbReference type="Proteomes" id="UP000886885">
    <property type="component" value="Chromosome 11A"/>
</dbReference>
<feature type="transmembrane region" description="Helical" evidence="3">
    <location>
        <begin position="286"/>
        <end position="309"/>
    </location>
</feature>